<feature type="region of interest" description="Disordered" evidence="1">
    <location>
        <begin position="126"/>
        <end position="145"/>
    </location>
</feature>
<name>A0AAD4UV71_PRUDU</name>
<reference evidence="2 3" key="1">
    <citation type="journal article" date="2022" name="G3 (Bethesda)">
        <title>Whole-genome sequence and methylome profiling of the almond [Prunus dulcis (Mill.) D.A. Webb] cultivar 'Nonpareil'.</title>
        <authorList>
            <person name="D'Amico-Willman K.M."/>
            <person name="Ouma W.Z."/>
            <person name="Meulia T."/>
            <person name="Sideli G.M."/>
            <person name="Gradziel T.M."/>
            <person name="Fresnedo-Ramirez J."/>
        </authorList>
    </citation>
    <scope>NUCLEOTIDE SEQUENCE [LARGE SCALE GENOMIC DNA]</scope>
    <source>
        <strain evidence="2">Clone GOH B32 T37-40</strain>
    </source>
</reference>
<accession>A0AAD4UV71</accession>
<evidence type="ECO:0000256" key="1">
    <source>
        <dbReference type="SAM" id="MobiDB-lite"/>
    </source>
</evidence>
<comment type="caution">
    <text evidence="2">The sequence shown here is derived from an EMBL/GenBank/DDBJ whole genome shotgun (WGS) entry which is preliminary data.</text>
</comment>
<organism evidence="2 3">
    <name type="scientific">Prunus dulcis</name>
    <name type="common">Almond</name>
    <name type="synonym">Amygdalus dulcis</name>
    <dbReference type="NCBI Taxonomy" id="3755"/>
    <lineage>
        <taxon>Eukaryota</taxon>
        <taxon>Viridiplantae</taxon>
        <taxon>Streptophyta</taxon>
        <taxon>Embryophyta</taxon>
        <taxon>Tracheophyta</taxon>
        <taxon>Spermatophyta</taxon>
        <taxon>Magnoliopsida</taxon>
        <taxon>eudicotyledons</taxon>
        <taxon>Gunneridae</taxon>
        <taxon>Pentapetalae</taxon>
        <taxon>rosids</taxon>
        <taxon>fabids</taxon>
        <taxon>Rosales</taxon>
        <taxon>Rosaceae</taxon>
        <taxon>Amygdaloideae</taxon>
        <taxon>Amygdaleae</taxon>
        <taxon>Prunus</taxon>
    </lineage>
</organism>
<proteinExistence type="predicted"/>
<evidence type="ECO:0000313" key="2">
    <source>
        <dbReference type="EMBL" id="KAI5312407.1"/>
    </source>
</evidence>
<feature type="region of interest" description="Disordered" evidence="1">
    <location>
        <begin position="1"/>
        <end position="32"/>
    </location>
</feature>
<protein>
    <submittedName>
        <fullName evidence="2">Uncharacterized protein</fullName>
    </submittedName>
</protein>
<dbReference type="EMBL" id="JAJFAZ020000008">
    <property type="protein sequence ID" value="KAI5312407.1"/>
    <property type="molecule type" value="Genomic_DNA"/>
</dbReference>
<keyword evidence="3" id="KW-1185">Reference proteome</keyword>
<dbReference type="AlphaFoldDB" id="A0AAD4UV71"/>
<dbReference type="Proteomes" id="UP001054821">
    <property type="component" value="Chromosome 8"/>
</dbReference>
<evidence type="ECO:0000313" key="3">
    <source>
        <dbReference type="Proteomes" id="UP001054821"/>
    </source>
</evidence>
<sequence>MVESIRTRSRAAAMTQSEIGSSHHDGEASSLPPRSAAEIVAATMVLAITAAPPPHRPNSLIVELEAHHHDGTMVHPNIIAYDQFVAAANFGLVVEQVHSFPHLPPCSTYALVYTINETLARVQLSSKQFSPPDPHSQADLSVRVD</sequence>
<gene>
    <name evidence="2" type="ORF">L3X38_041580</name>
</gene>